<keyword evidence="3" id="KW-0028">Amino-acid biosynthesis</keyword>
<dbReference type="CDD" id="cd01065">
    <property type="entry name" value="NAD_bind_Shikimate_DH"/>
    <property type="match status" value="1"/>
</dbReference>
<keyword evidence="2" id="KW-0560">Oxidoreductase</keyword>
<evidence type="ECO:0000256" key="3">
    <source>
        <dbReference type="ARBA" id="ARBA00023141"/>
    </source>
</evidence>
<dbReference type="RefSeq" id="WP_155173706.1">
    <property type="nucleotide sequence ID" value="NZ_BAAAFL010000029.1"/>
</dbReference>
<dbReference type="PANTHER" id="PTHR21089:SF1">
    <property type="entry name" value="BIFUNCTIONAL 3-DEHYDROQUINATE DEHYDRATASE_SHIKIMATE DEHYDROGENASE, CHLOROPLASTIC"/>
    <property type="match status" value="1"/>
</dbReference>
<dbReference type="Gene3D" id="3.40.50.720">
    <property type="entry name" value="NAD(P)-binding Rossmann-like Domain"/>
    <property type="match status" value="1"/>
</dbReference>
<evidence type="ECO:0000259" key="4">
    <source>
        <dbReference type="Pfam" id="PF08501"/>
    </source>
</evidence>
<dbReference type="EMBL" id="SMLW01000594">
    <property type="protein sequence ID" value="MTI26695.1"/>
    <property type="molecule type" value="Genomic_DNA"/>
</dbReference>
<dbReference type="Proteomes" id="UP000798808">
    <property type="component" value="Unassembled WGS sequence"/>
</dbReference>
<proteinExistence type="predicted"/>
<evidence type="ECO:0000256" key="2">
    <source>
        <dbReference type="ARBA" id="ARBA00023002"/>
    </source>
</evidence>
<protein>
    <submittedName>
        <fullName evidence="5">Shikimate dehydrogenase</fullName>
    </submittedName>
</protein>
<dbReference type="InterPro" id="IPR022893">
    <property type="entry name" value="Shikimate_DH_fam"/>
</dbReference>
<comment type="caution">
    <text evidence="5">The sequence shown here is derived from an EMBL/GenBank/DDBJ whole genome shotgun (WGS) entry which is preliminary data.</text>
</comment>
<accession>A0ABW9RS51</accession>
<keyword evidence="6" id="KW-1185">Reference proteome</keyword>
<reference evidence="5 6" key="1">
    <citation type="submission" date="2019-02" db="EMBL/GenBank/DDBJ databases">
        <authorList>
            <person name="Goldberg S.R."/>
            <person name="Haltli B.A."/>
            <person name="Correa H."/>
            <person name="Russell K.G."/>
        </authorList>
    </citation>
    <scope>NUCLEOTIDE SEQUENCE [LARGE SCALE GENOMIC DNA]</scope>
    <source>
        <strain evidence="5 6">JCM 16186</strain>
    </source>
</reference>
<evidence type="ECO:0000256" key="1">
    <source>
        <dbReference type="ARBA" id="ARBA00004871"/>
    </source>
</evidence>
<feature type="domain" description="Shikimate dehydrogenase substrate binding N-terminal" evidence="4">
    <location>
        <begin position="6"/>
        <end position="88"/>
    </location>
</feature>
<dbReference type="InterPro" id="IPR013708">
    <property type="entry name" value="Shikimate_DH-bd_N"/>
</dbReference>
<name>A0ABW9RS51_9BACT</name>
<dbReference type="InterPro" id="IPR036291">
    <property type="entry name" value="NAD(P)-bd_dom_sf"/>
</dbReference>
<keyword evidence="3" id="KW-0057">Aromatic amino acid biosynthesis</keyword>
<dbReference type="SUPFAM" id="SSF53223">
    <property type="entry name" value="Aminoacid dehydrogenase-like, N-terminal domain"/>
    <property type="match status" value="1"/>
</dbReference>
<gene>
    <name evidence="5" type="ORF">E1163_17200</name>
</gene>
<comment type="pathway">
    <text evidence="1">Metabolic intermediate biosynthesis; chorismate biosynthesis; chorismate from D-erythrose 4-phosphate and phosphoenolpyruvate: step 4/7.</text>
</comment>
<dbReference type="Pfam" id="PF08501">
    <property type="entry name" value="Shikimate_dh_N"/>
    <property type="match status" value="1"/>
</dbReference>
<dbReference type="SUPFAM" id="SSF51735">
    <property type="entry name" value="NAD(P)-binding Rossmann-fold domains"/>
    <property type="match status" value="1"/>
</dbReference>
<evidence type="ECO:0000313" key="6">
    <source>
        <dbReference type="Proteomes" id="UP000798808"/>
    </source>
</evidence>
<dbReference type="Gene3D" id="3.40.50.10860">
    <property type="entry name" value="Leucine Dehydrogenase, chain A, domain 1"/>
    <property type="match status" value="1"/>
</dbReference>
<organism evidence="5 6">
    <name type="scientific">Fulvivirga kasyanovii</name>
    <dbReference type="NCBI Taxonomy" id="396812"/>
    <lineage>
        <taxon>Bacteria</taxon>
        <taxon>Pseudomonadati</taxon>
        <taxon>Bacteroidota</taxon>
        <taxon>Cytophagia</taxon>
        <taxon>Cytophagales</taxon>
        <taxon>Fulvivirgaceae</taxon>
        <taxon>Fulvivirga</taxon>
    </lineage>
</organism>
<evidence type="ECO:0000313" key="5">
    <source>
        <dbReference type="EMBL" id="MTI26695.1"/>
    </source>
</evidence>
<dbReference type="PANTHER" id="PTHR21089">
    <property type="entry name" value="SHIKIMATE DEHYDROGENASE"/>
    <property type="match status" value="1"/>
</dbReference>
<sequence length="244" mass="27430">MSLYGLIGKKLSHSFSKKYFTEKFEKEGLHTCKYELYELASADELPQLIRTTPDLAGLNVTIPYKEDVIPLLDDIHEKAREIGAVNVIKIRDGKLTGYNSDYFGFRESLANWIGESKVKALVLGTGGASKAVIAALKDLGIPYQVVSRQASNENLSYTSLKEAPELIRDHRLIINTTPLGMHPQTDAAPDLDYSLLSNKHFLYDLVYNPEVTQFLSKGLDQRASIKNGIEMLHLQAEKSWEIWN</sequence>
<dbReference type="InterPro" id="IPR046346">
    <property type="entry name" value="Aminoacid_DH-like_N_sf"/>
</dbReference>